<proteinExistence type="predicted"/>
<gene>
    <name evidence="1" type="ORF">H310_05160</name>
</gene>
<dbReference type="RefSeq" id="XP_008868023.1">
    <property type="nucleotide sequence ID" value="XM_008869801.1"/>
</dbReference>
<evidence type="ECO:0000313" key="1">
    <source>
        <dbReference type="EMBL" id="ETW03794.1"/>
    </source>
</evidence>
<name>A0A024UBY7_9STRA</name>
<organism evidence="1">
    <name type="scientific">Aphanomyces invadans</name>
    <dbReference type="NCBI Taxonomy" id="157072"/>
    <lineage>
        <taxon>Eukaryota</taxon>
        <taxon>Sar</taxon>
        <taxon>Stramenopiles</taxon>
        <taxon>Oomycota</taxon>
        <taxon>Saprolegniomycetes</taxon>
        <taxon>Saprolegniales</taxon>
        <taxon>Verrucalvaceae</taxon>
        <taxon>Aphanomyces</taxon>
    </lineage>
</organism>
<dbReference type="VEuPathDB" id="FungiDB:H310_05160"/>
<dbReference type="GeneID" id="20082210"/>
<protein>
    <submittedName>
        <fullName evidence="1">Uncharacterized protein</fullName>
    </submittedName>
</protein>
<sequence>MASVTAATTTKSPTAVAVSPFNLQTCTALVSSVMYRSLANEYAIACAEDVPELTSGQPNQALTRLGKSPITDATVAKMLATNACRMWTNCGNK</sequence>
<dbReference type="OrthoDB" id="10584664at2759"/>
<reference evidence="1" key="1">
    <citation type="submission" date="2013-12" db="EMBL/GenBank/DDBJ databases">
        <title>The Genome Sequence of Aphanomyces invadans NJM9701.</title>
        <authorList>
            <consortium name="The Broad Institute Genomics Platform"/>
            <person name="Russ C."/>
            <person name="Tyler B."/>
            <person name="van West P."/>
            <person name="Dieguez-Uribeondo J."/>
            <person name="Young S.K."/>
            <person name="Zeng Q."/>
            <person name="Gargeya S."/>
            <person name="Fitzgerald M."/>
            <person name="Abouelleil A."/>
            <person name="Alvarado L."/>
            <person name="Chapman S.B."/>
            <person name="Gainer-Dewar J."/>
            <person name="Goldberg J."/>
            <person name="Griggs A."/>
            <person name="Gujja S."/>
            <person name="Hansen M."/>
            <person name="Howarth C."/>
            <person name="Imamovic A."/>
            <person name="Ireland A."/>
            <person name="Larimer J."/>
            <person name="McCowan C."/>
            <person name="Murphy C."/>
            <person name="Pearson M."/>
            <person name="Poon T.W."/>
            <person name="Priest M."/>
            <person name="Roberts A."/>
            <person name="Saif S."/>
            <person name="Shea T."/>
            <person name="Sykes S."/>
            <person name="Wortman J."/>
            <person name="Nusbaum C."/>
            <person name="Birren B."/>
        </authorList>
    </citation>
    <scope>NUCLEOTIDE SEQUENCE [LARGE SCALE GENOMIC DNA]</scope>
    <source>
        <strain evidence="1">NJM9701</strain>
    </source>
</reference>
<accession>A0A024UBY7</accession>
<dbReference type="AlphaFoldDB" id="A0A024UBY7"/>
<dbReference type="EMBL" id="KI913959">
    <property type="protein sequence ID" value="ETW03794.1"/>
    <property type="molecule type" value="Genomic_DNA"/>
</dbReference>